<dbReference type="Pfam" id="PF19086">
    <property type="entry name" value="Terpene_syn_C_2"/>
    <property type="match status" value="1"/>
</dbReference>
<sequence>MAYDILKDQGVDILPYFKKADELKRGDVSKSIQCYKHEAKVFEEKVYDHIRNLIGNTRKKNDYQFACNSKTLIGVAMNLARMTHDVGDHVTKDKVKSILIEPLL</sequence>
<gene>
    <name evidence="1" type="ORF">SADUNF_Sadunf19G0011200</name>
</gene>
<dbReference type="EMBL" id="JADGMS010000019">
    <property type="protein sequence ID" value="KAF9660894.1"/>
    <property type="molecule type" value="Genomic_DNA"/>
</dbReference>
<dbReference type="AlphaFoldDB" id="A0A835J2M0"/>
<dbReference type="Proteomes" id="UP000657918">
    <property type="component" value="Unassembled WGS sequence"/>
</dbReference>
<name>A0A835J2M0_9ROSI</name>
<reference evidence="1 2" key="1">
    <citation type="submission" date="2020-10" db="EMBL/GenBank/DDBJ databases">
        <title>Plant Genome Project.</title>
        <authorList>
            <person name="Zhang R.-G."/>
        </authorList>
    </citation>
    <scope>NUCLEOTIDE SEQUENCE [LARGE SCALE GENOMIC DNA]</scope>
    <source>
        <strain evidence="1">FAFU-HL-1</strain>
        <tissue evidence="1">Leaf</tissue>
    </source>
</reference>
<dbReference type="SUPFAM" id="SSF48576">
    <property type="entry name" value="Terpenoid synthases"/>
    <property type="match status" value="1"/>
</dbReference>
<comment type="caution">
    <text evidence="1">The sequence shown here is derived from an EMBL/GenBank/DDBJ whole genome shotgun (WGS) entry which is preliminary data.</text>
</comment>
<evidence type="ECO:0000313" key="1">
    <source>
        <dbReference type="EMBL" id="KAF9660894.1"/>
    </source>
</evidence>
<dbReference type="Gene3D" id="1.10.600.10">
    <property type="entry name" value="Farnesyl Diphosphate Synthase"/>
    <property type="match status" value="1"/>
</dbReference>
<keyword evidence="2" id="KW-1185">Reference proteome</keyword>
<dbReference type="InterPro" id="IPR008949">
    <property type="entry name" value="Isoprenoid_synthase_dom_sf"/>
</dbReference>
<accession>A0A835J2M0</accession>
<evidence type="ECO:0000313" key="2">
    <source>
        <dbReference type="Proteomes" id="UP000657918"/>
    </source>
</evidence>
<protein>
    <submittedName>
        <fullName evidence="1">Uncharacterized protein</fullName>
    </submittedName>
</protein>
<proteinExistence type="predicted"/>
<dbReference type="OrthoDB" id="1936865at2759"/>
<organism evidence="1 2">
    <name type="scientific">Salix dunnii</name>
    <dbReference type="NCBI Taxonomy" id="1413687"/>
    <lineage>
        <taxon>Eukaryota</taxon>
        <taxon>Viridiplantae</taxon>
        <taxon>Streptophyta</taxon>
        <taxon>Embryophyta</taxon>
        <taxon>Tracheophyta</taxon>
        <taxon>Spermatophyta</taxon>
        <taxon>Magnoliopsida</taxon>
        <taxon>eudicotyledons</taxon>
        <taxon>Gunneridae</taxon>
        <taxon>Pentapetalae</taxon>
        <taxon>rosids</taxon>
        <taxon>fabids</taxon>
        <taxon>Malpighiales</taxon>
        <taxon>Salicaceae</taxon>
        <taxon>Saliceae</taxon>
        <taxon>Salix</taxon>
    </lineage>
</organism>